<organism evidence="6 7">
    <name type="scientific">Candidatus Avimonoglobus intestinipullorum</name>
    <dbReference type="NCBI Taxonomy" id="2840699"/>
    <lineage>
        <taxon>Bacteria</taxon>
        <taxon>Bacillati</taxon>
        <taxon>Bacillota</taxon>
        <taxon>Clostridia</taxon>
        <taxon>Eubacteriales</taxon>
        <taxon>Candidatus Avimonoglobus</taxon>
    </lineage>
</organism>
<evidence type="ECO:0000256" key="1">
    <source>
        <dbReference type="ARBA" id="ARBA00022475"/>
    </source>
</evidence>
<name>A0A9D1LVK3_9FIRM</name>
<evidence type="ECO:0000256" key="4">
    <source>
        <dbReference type="ARBA" id="ARBA00023136"/>
    </source>
</evidence>
<feature type="transmembrane region" description="Helical" evidence="5">
    <location>
        <begin position="137"/>
        <end position="157"/>
    </location>
</feature>
<evidence type="ECO:0000256" key="5">
    <source>
        <dbReference type="SAM" id="Phobius"/>
    </source>
</evidence>
<dbReference type="InterPro" id="IPR003810">
    <property type="entry name" value="Mntp/YtaF"/>
</dbReference>
<feature type="transmembrane region" description="Helical" evidence="5">
    <location>
        <begin position="39"/>
        <end position="60"/>
    </location>
</feature>
<feature type="transmembrane region" description="Helical" evidence="5">
    <location>
        <begin position="191"/>
        <end position="209"/>
    </location>
</feature>
<keyword evidence="3 5" id="KW-1133">Transmembrane helix</keyword>
<reference evidence="6" key="2">
    <citation type="journal article" date="2021" name="PeerJ">
        <title>Extensive microbial diversity within the chicken gut microbiome revealed by metagenomics and culture.</title>
        <authorList>
            <person name="Gilroy R."/>
            <person name="Ravi A."/>
            <person name="Getino M."/>
            <person name="Pursley I."/>
            <person name="Horton D.L."/>
            <person name="Alikhan N.F."/>
            <person name="Baker D."/>
            <person name="Gharbi K."/>
            <person name="Hall N."/>
            <person name="Watson M."/>
            <person name="Adriaenssens E.M."/>
            <person name="Foster-Nyarko E."/>
            <person name="Jarju S."/>
            <person name="Secka A."/>
            <person name="Antonio M."/>
            <person name="Oren A."/>
            <person name="Chaudhuri R.R."/>
            <person name="La Ragione R."/>
            <person name="Hildebrand F."/>
            <person name="Pallen M.J."/>
        </authorList>
    </citation>
    <scope>NUCLEOTIDE SEQUENCE</scope>
    <source>
        <strain evidence="6">ChiSjej4B22-9803</strain>
    </source>
</reference>
<evidence type="ECO:0000256" key="2">
    <source>
        <dbReference type="ARBA" id="ARBA00022692"/>
    </source>
</evidence>
<gene>
    <name evidence="6" type="primary">ytaF</name>
    <name evidence="6" type="ORF">IAB04_05600</name>
</gene>
<dbReference type="NCBIfam" id="TIGR02840">
    <property type="entry name" value="spore_YtaF"/>
    <property type="match status" value="1"/>
</dbReference>
<evidence type="ECO:0000256" key="3">
    <source>
        <dbReference type="ARBA" id="ARBA00022989"/>
    </source>
</evidence>
<protein>
    <submittedName>
        <fullName evidence="6">Sporulation membrane protein YtaF</fullName>
    </submittedName>
</protein>
<keyword evidence="4 5" id="KW-0472">Membrane</keyword>
<dbReference type="PANTHER" id="PTHR35529">
    <property type="entry name" value="MANGANESE EFFLUX PUMP MNTP-RELATED"/>
    <property type="match status" value="1"/>
</dbReference>
<dbReference type="PANTHER" id="PTHR35529:SF2">
    <property type="entry name" value="SPORULATION PROTEIN YTAF-RELATED"/>
    <property type="match status" value="1"/>
</dbReference>
<proteinExistence type="predicted"/>
<evidence type="ECO:0000313" key="6">
    <source>
        <dbReference type="EMBL" id="HIU48819.1"/>
    </source>
</evidence>
<dbReference type="EMBL" id="DVND01000145">
    <property type="protein sequence ID" value="HIU48819.1"/>
    <property type="molecule type" value="Genomic_DNA"/>
</dbReference>
<dbReference type="InterPro" id="IPR014205">
    <property type="entry name" value="Spore_YtaF"/>
</dbReference>
<sequence length="211" mass="22292">MNHIMVAEAVVLALAVSLDSFAVSFAYGTDRIKIPKLSVGIISLVCSAALGLSLLAGAAVKQYIPTWLTTAICFGILFLLGVEKLLDSATKSLIRRYNSIDKELNFSMFNFSFVLRLYADPQEADWDRSKVISPAEAVSLAAALSLDGLALGFGAAMGGVSPWAVFLCSLAANAAAVVLGAFCGNKAAQKLPFDLSWIGGLILILLAFLEL</sequence>
<feature type="transmembrane region" description="Helical" evidence="5">
    <location>
        <begin position="66"/>
        <end position="86"/>
    </location>
</feature>
<accession>A0A9D1LVK3</accession>
<keyword evidence="1" id="KW-1003">Cell membrane</keyword>
<comment type="caution">
    <text evidence="6">The sequence shown here is derived from an EMBL/GenBank/DDBJ whole genome shotgun (WGS) entry which is preliminary data.</text>
</comment>
<dbReference type="AlphaFoldDB" id="A0A9D1LVK3"/>
<dbReference type="Pfam" id="PF02659">
    <property type="entry name" value="Mntp"/>
    <property type="match status" value="1"/>
</dbReference>
<keyword evidence="2 5" id="KW-0812">Transmembrane</keyword>
<feature type="transmembrane region" description="Helical" evidence="5">
    <location>
        <begin position="6"/>
        <end position="27"/>
    </location>
</feature>
<feature type="transmembrane region" description="Helical" evidence="5">
    <location>
        <begin position="163"/>
        <end position="184"/>
    </location>
</feature>
<evidence type="ECO:0000313" key="7">
    <source>
        <dbReference type="Proteomes" id="UP000824111"/>
    </source>
</evidence>
<dbReference type="Proteomes" id="UP000824111">
    <property type="component" value="Unassembled WGS sequence"/>
</dbReference>
<reference evidence="6" key="1">
    <citation type="submission" date="2020-10" db="EMBL/GenBank/DDBJ databases">
        <authorList>
            <person name="Gilroy R."/>
        </authorList>
    </citation>
    <scope>NUCLEOTIDE SEQUENCE</scope>
    <source>
        <strain evidence="6">ChiSjej4B22-9803</strain>
    </source>
</reference>